<name>A0A8R7U008_TRIUA</name>
<protein>
    <submittedName>
        <fullName evidence="2">Uncharacterized protein</fullName>
    </submittedName>
</protein>
<proteinExistence type="predicted"/>
<keyword evidence="3" id="KW-1185">Reference proteome</keyword>
<sequence length="63" mass="7136">MRCVKYGSVNVPGCLGGQMPQTGQGDLVRLQNFPVPPYVRRQRRDGRELFGVPAHRNDTRRTP</sequence>
<reference evidence="2" key="2">
    <citation type="submission" date="2018-03" db="EMBL/GenBank/DDBJ databases">
        <title>The Triticum urartu genome reveals the dynamic nature of wheat genome evolution.</title>
        <authorList>
            <person name="Ling H."/>
            <person name="Ma B."/>
            <person name="Shi X."/>
            <person name="Liu H."/>
            <person name="Dong L."/>
            <person name="Sun H."/>
            <person name="Cao Y."/>
            <person name="Gao Q."/>
            <person name="Zheng S."/>
            <person name="Li Y."/>
            <person name="Yu Y."/>
            <person name="Du H."/>
            <person name="Qi M."/>
            <person name="Li Y."/>
            <person name="Yu H."/>
            <person name="Cui Y."/>
            <person name="Wang N."/>
            <person name="Chen C."/>
            <person name="Wu H."/>
            <person name="Zhao Y."/>
            <person name="Zhang J."/>
            <person name="Li Y."/>
            <person name="Zhou W."/>
            <person name="Zhang B."/>
            <person name="Hu W."/>
            <person name="Eijk M."/>
            <person name="Tang J."/>
            <person name="Witsenboer H."/>
            <person name="Zhao S."/>
            <person name="Li Z."/>
            <person name="Zhang A."/>
            <person name="Wang D."/>
            <person name="Liang C."/>
        </authorList>
    </citation>
    <scope>NUCLEOTIDE SEQUENCE [LARGE SCALE GENOMIC DNA]</scope>
    <source>
        <strain evidence="2">cv. G1812</strain>
    </source>
</reference>
<evidence type="ECO:0000313" key="2">
    <source>
        <dbReference type="EnsemblPlants" id="TuG1812G0300004029.01.T01"/>
    </source>
</evidence>
<dbReference type="Gramene" id="TuG1812G0300004029.01.T01">
    <property type="protein sequence ID" value="TuG1812G0300004029.01.T01"/>
    <property type="gene ID" value="TuG1812G0300004029.01"/>
</dbReference>
<feature type="region of interest" description="Disordered" evidence="1">
    <location>
        <begin position="44"/>
        <end position="63"/>
    </location>
</feature>
<reference evidence="2" key="3">
    <citation type="submission" date="2022-06" db="UniProtKB">
        <authorList>
            <consortium name="EnsemblPlants"/>
        </authorList>
    </citation>
    <scope>IDENTIFICATION</scope>
</reference>
<accession>A0A8R7U008</accession>
<dbReference type="EnsemblPlants" id="TuG1812G0300004029.01.T01">
    <property type="protein sequence ID" value="TuG1812G0300004029.01.T01"/>
    <property type="gene ID" value="TuG1812G0300004029.01"/>
</dbReference>
<dbReference type="Proteomes" id="UP000015106">
    <property type="component" value="Chromosome 3"/>
</dbReference>
<organism evidence="2 3">
    <name type="scientific">Triticum urartu</name>
    <name type="common">Red wild einkorn</name>
    <name type="synonym">Crithodium urartu</name>
    <dbReference type="NCBI Taxonomy" id="4572"/>
    <lineage>
        <taxon>Eukaryota</taxon>
        <taxon>Viridiplantae</taxon>
        <taxon>Streptophyta</taxon>
        <taxon>Embryophyta</taxon>
        <taxon>Tracheophyta</taxon>
        <taxon>Spermatophyta</taxon>
        <taxon>Magnoliopsida</taxon>
        <taxon>Liliopsida</taxon>
        <taxon>Poales</taxon>
        <taxon>Poaceae</taxon>
        <taxon>BOP clade</taxon>
        <taxon>Pooideae</taxon>
        <taxon>Triticodae</taxon>
        <taxon>Triticeae</taxon>
        <taxon>Triticinae</taxon>
        <taxon>Triticum</taxon>
    </lineage>
</organism>
<evidence type="ECO:0000313" key="3">
    <source>
        <dbReference type="Proteomes" id="UP000015106"/>
    </source>
</evidence>
<reference evidence="3" key="1">
    <citation type="journal article" date="2013" name="Nature">
        <title>Draft genome of the wheat A-genome progenitor Triticum urartu.</title>
        <authorList>
            <person name="Ling H.Q."/>
            <person name="Zhao S."/>
            <person name="Liu D."/>
            <person name="Wang J."/>
            <person name="Sun H."/>
            <person name="Zhang C."/>
            <person name="Fan H."/>
            <person name="Li D."/>
            <person name="Dong L."/>
            <person name="Tao Y."/>
            <person name="Gao C."/>
            <person name="Wu H."/>
            <person name="Li Y."/>
            <person name="Cui Y."/>
            <person name="Guo X."/>
            <person name="Zheng S."/>
            <person name="Wang B."/>
            <person name="Yu K."/>
            <person name="Liang Q."/>
            <person name="Yang W."/>
            <person name="Lou X."/>
            <person name="Chen J."/>
            <person name="Feng M."/>
            <person name="Jian J."/>
            <person name="Zhang X."/>
            <person name="Luo G."/>
            <person name="Jiang Y."/>
            <person name="Liu J."/>
            <person name="Wang Z."/>
            <person name="Sha Y."/>
            <person name="Zhang B."/>
            <person name="Wu H."/>
            <person name="Tang D."/>
            <person name="Shen Q."/>
            <person name="Xue P."/>
            <person name="Zou S."/>
            <person name="Wang X."/>
            <person name="Liu X."/>
            <person name="Wang F."/>
            <person name="Yang Y."/>
            <person name="An X."/>
            <person name="Dong Z."/>
            <person name="Zhang K."/>
            <person name="Zhang X."/>
            <person name="Luo M.C."/>
            <person name="Dvorak J."/>
            <person name="Tong Y."/>
            <person name="Wang J."/>
            <person name="Yang H."/>
            <person name="Li Z."/>
            <person name="Wang D."/>
            <person name="Zhang A."/>
            <person name="Wang J."/>
        </authorList>
    </citation>
    <scope>NUCLEOTIDE SEQUENCE</scope>
    <source>
        <strain evidence="3">cv. G1812</strain>
    </source>
</reference>
<dbReference type="AlphaFoldDB" id="A0A8R7U008"/>
<evidence type="ECO:0000256" key="1">
    <source>
        <dbReference type="SAM" id="MobiDB-lite"/>
    </source>
</evidence>